<dbReference type="SUPFAM" id="SSF55174">
    <property type="entry name" value="Alpha-L RNA-binding motif"/>
    <property type="match status" value="1"/>
</dbReference>
<dbReference type="EC" id="5.4.99.-" evidence="6"/>
<dbReference type="InterPro" id="IPR036986">
    <property type="entry name" value="S4_RNA-bd_sf"/>
</dbReference>
<dbReference type="Gene3D" id="3.10.290.10">
    <property type="entry name" value="RNA-binding S4 domain"/>
    <property type="match status" value="1"/>
</dbReference>
<dbReference type="CDD" id="cd02554">
    <property type="entry name" value="PseudoU_synth_RluF"/>
    <property type="match status" value="1"/>
</dbReference>
<keyword evidence="2 6" id="KW-0413">Isomerase</keyword>
<accession>A0A7G5XEG3</accession>
<dbReference type="Proteomes" id="UP000515344">
    <property type="component" value="Chromosome"/>
</dbReference>
<dbReference type="PROSITE" id="PS50889">
    <property type="entry name" value="S4"/>
    <property type="match status" value="1"/>
</dbReference>
<dbReference type="InterPro" id="IPR002942">
    <property type="entry name" value="S4_RNA-bd"/>
</dbReference>
<dbReference type="GO" id="GO:0160138">
    <property type="term" value="F:23S rRNA pseudouridine(2604) synthase activity"/>
    <property type="evidence" value="ECO:0007669"/>
    <property type="project" value="UniProtKB-EC"/>
</dbReference>
<evidence type="ECO:0000256" key="5">
    <source>
        <dbReference type="PROSITE-ProRule" id="PRU00182"/>
    </source>
</evidence>
<dbReference type="NCBIfam" id="TIGR00093">
    <property type="entry name" value="pseudouridine synthase"/>
    <property type="match status" value="1"/>
</dbReference>
<dbReference type="InterPro" id="IPR006145">
    <property type="entry name" value="PsdUridine_synth_RsuA/RluA"/>
</dbReference>
<dbReference type="EMBL" id="CP060007">
    <property type="protein sequence ID" value="QNA43866.1"/>
    <property type="molecule type" value="Genomic_DNA"/>
</dbReference>
<dbReference type="NCBIfam" id="NF007784">
    <property type="entry name" value="PRK10475.1"/>
    <property type="match status" value="1"/>
</dbReference>
<evidence type="ECO:0000256" key="6">
    <source>
        <dbReference type="RuleBase" id="RU003887"/>
    </source>
</evidence>
<comment type="similarity">
    <text evidence="1 6">Belongs to the pseudouridine synthase RsuA family.</text>
</comment>
<dbReference type="InterPro" id="IPR050343">
    <property type="entry name" value="RsuA_PseudoU_synthase"/>
</dbReference>
<dbReference type="InterPro" id="IPR000748">
    <property type="entry name" value="PsdUridine_synth_RsuA/RluB/E/F"/>
</dbReference>
<dbReference type="Pfam" id="PF00849">
    <property type="entry name" value="PseudoU_synth_2"/>
    <property type="match status" value="1"/>
</dbReference>
<keyword evidence="5" id="KW-0694">RNA-binding</keyword>
<evidence type="ECO:0000256" key="1">
    <source>
        <dbReference type="ARBA" id="ARBA00008348"/>
    </source>
</evidence>
<dbReference type="PROSITE" id="PS01149">
    <property type="entry name" value="PSI_RSU"/>
    <property type="match status" value="1"/>
</dbReference>
<organism evidence="8 9">
    <name type="scientific">Lacibacter sediminis</name>
    <dbReference type="NCBI Taxonomy" id="2760713"/>
    <lineage>
        <taxon>Bacteria</taxon>
        <taxon>Pseudomonadati</taxon>
        <taxon>Bacteroidota</taxon>
        <taxon>Chitinophagia</taxon>
        <taxon>Chitinophagales</taxon>
        <taxon>Chitinophagaceae</taxon>
        <taxon>Lacibacter</taxon>
    </lineage>
</organism>
<feature type="domain" description="RNA-binding S4" evidence="7">
    <location>
        <begin position="6"/>
        <end position="69"/>
    </location>
</feature>
<dbReference type="InterPro" id="IPR018496">
    <property type="entry name" value="PsdUridine_synth_RsuA/RluB_CS"/>
</dbReference>
<dbReference type="SMART" id="SM00363">
    <property type="entry name" value="S4"/>
    <property type="match status" value="1"/>
</dbReference>
<gene>
    <name evidence="8" type="primary">rluF</name>
    <name evidence="8" type="ORF">H4075_17570</name>
</gene>
<dbReference type="AlphaFoldDB" id="A0A7G5XEG3"/>
<dbReference type="Gene3D" id="3.30.70.1560">
    <property type="entry name" value="Alpha-L RNA-binding motif"/>
    <property type="match status" value="1"/>
</dbReference>
<dbReference type="PANTHER" id="PTHR47683:SF2">
    <property type="entry name" value="RNA-BINDING S4 DOMAIN-CONTAINING PROTEIN"/>
    <property type="match status" value="1"/>
</dbReference>
<comment type="catalytic activity">
    <reaction evidence="4">
        <text>uridine(2604) in 23S rRNA = pseudouridine(2604) in 23S rRNA</text>
        <dbReference type="Rhea" id="RHEA:38875"/>
        <dbReference type="Rhea" id="RHEA-COMP:10093"/>
        <dbReference type="Rhea" id="RHEA-COMP:10094"/>
        <dbReference type="ChEBI" id="CHEBI:65314"/>
        <dbReference type="ChEBI" id="CHEBI:65315"/>
        <dbReference type="EC" id="5.4.99.21"/>
    </reaction>
</comment>
<evidence type="ECO:0000256" key="4">
    <source>
        <dbReference type="ARBA" id="ARBA00036535"/>
    </source>
</evidence>
<name>A0A7G5XEG3_9BACT</name>
<dbReference type="InterPro" id="IPR020094">
    <property type="entry name" value="TruA/RsuA/RluB/E/F_N"/>
</dbReference>
<dbReference type="FunFam" id="3.10.290.10:FF:000003">
    <property type="entry name" value="Pseudouridine synthase"/>
    <property type="match status" value="1"/>
</dbReference>
<evidence type="ECO:0000313" key="8">
    <source>
        <dbReference type="EMBL" id="QNA43866.1"/>
    </source>
</evidence>
<evidence type="ECO:0000256" key="3">
    <source>
        <dbReference type="ARBA" id="ARBA00036390"/>
    </source>
</evidence>
<dbReference type="RefSeq" id="WP_182802128.1">
    <property type="nucleotide sequence ID" value="NZ_CP060007.1"/>
</dbReference>
<dbReference type="GO" id="GO:0003723">
    <property type="term" value="F:RNA binding"/>
    <property type="evidence" value="ECO:0007669"/>
    <property type="project" value="UniProtKB-KW"/>
</dbReference>
<evidence type="ECO:0000313" key="9">
    <source>
        <dbReference type="Proteomes" id="UP000515344"/>
    </source>
</evidence>
<sequence length="244" mass="27754">MAEEKISLNKYISATGYCSRREADKLIDQARVVVNGNIALAGTRVSSKDKVYIDDELLKVKSTAKQDQFIIAFNKPLNITSTTDEKDRTNIIRFINHPKRIFPIGRLDKDSEGLIFLTNNGDIVNKILRAGNEHEKEYIVTVNKKLTPDFAAKMSNGVHILNTVTLPCKVRTLSGKSFSIILKQGLNRQIRRMCEAFGYEVVSLRRVRIMNIQLGNIAVGKWRYLSDPEMKELMQMLEGSKNEY</sequence>
<dbReference type="GO" id="GO:0000455">
    <property type="term" value="P:enzyme-directed rRNA pseudouridine synthesis"/>
    <property type="evidence" value="ECO:0007669"/>
    <property type="project" value="UniProtKB-ARBA"/>
</dbReference>
<proteinExistence type="inferred from homology"/>
<protein>
    <recommendedName>
        <fullName evidence="6">Pseudouridine synthase</fullName>
        <ecNumber evidence="6">5.4.99.-</ecNumber>
    </recommendedName>
</protein>
<dbReference type="SUPFAM" id="SSF55120">
    <property type="entry name" value="Pseudouridine synthase"/>
    <property type="match status" value="1"/>
</dbReference>
<dbReference type="CDD" id="cd00165">
    <property type="entry name" value="S4"/>
    <property type="match status" value="1"/>
</dbReference>
<keyword evidence="9" id="KW-1185">Reference proteome</keyword>
<dbReference type="Pfam" id="PF01479">
    <property type="entry name" value="S4"/>
    <property type="match status" value="1"/>
</dbReference>
<dbReference type="PANTHER" id="PTHR47683">
    <property type="entry name" value="PSEUDOURIDINE SYNTHASE FAMILY PROTEIN-RELATED"/>
    <property type="match status" value="1"/>
</dbReference>
<comment type="catalytic activity">
    <reaction evidence="3">
        <text>uridine(35) in tRNA(Tyr) = pseudouridine(35) in tRNA(Tyr)</text>
        <dbReference type="Rhea" id="RHEA:60556"/>
        <dbReference type="Rhea" id="RHEA-COMP:15607"/>
        <dbReference type="Rhea" id="RHEA-COMP:15608"/>
        <dbReference type="ChEBI" id="CHEBI:65314"/>
        <dbReference type="ChEBI" id="CHEBI:65315"/>
    </reaction>
</comment>
<reference evidence="9" key="1">
    <citation type="submission" date="2020-08" db="EMBL/GenBank/DDBJ databases">
        <title>Lacibacter sp. S13-6-6 genome sequencing.</title>
        <authorList>
            <person name="Jin L."/>
        </authorList>
    </citation>
    <scope>NUCLEOTIDE SEQUENCE [LARGE SCALE GENOMIC DNA]</scope>
    <source>
        <strain evidence="9">S13-6-6</strain>
    </source>
</reference>
<dbReference type="KEGG" id="lacs:H4075_17570"/>
<dbReference type="Gene3D" id="3.30.70.580">
    <property type="entry name" value="Pseudouridine synthase I, catalytic domain, N-terminal subdomain"/>
    <property type="match status" value="1"/>
</dbReference>
<dbReference type="FunFam" id="3.30.70.1560:FF:000002">
    <property type="entry name" value="Pseudouridine synthase"/>
    <property type="match status" value="1"/>
</dbReference>
<dbReference type="InterPro" id="IPR020103">
    <property type="entry name" value="PsdUridine_synth_cat_dom_sf"/>
</dbReference>
<evidence type="ECO:0000259" key="7">
    <source>
        <dbReference type="SMART" id="SM00363"/>
    </source>
</evidence>
<dbReference type="InterPro" id="IPR042092">
    <property type="entry name" value="PsdUridine_s_RsuA/RluB/E/F_cat"/>
</dbReference>
<evidence type="ECO:0000256" key="2">
    <source>
        <dbReference type="ARBA" id="ARBA00023235"/>
    </source>
</evidence>